<evidence type="ECO:0000256" key="8">
    <source>
        <dbReference type="HAMAP-Rule" id="MF_00461"/>
    </source>
</evidence>
<dbReference type="NCBIfam" id="NF003454">
    <property type="entry name" value="PRK05035.1"/>
    <property type="match status" value="1"/>
</dbReference>
<dbReference type="Gene3D" id="3.30.70.20">
    <property type="match status" value="1"/>
</dbReference>
<feature type="compositionally biased region" description="Polar residues" evidence="9">
    <location>
        <begin position="648"/>
        <end position="657"/>
    </location>
</feature>
<evidence type="ECO:0000256" key="1">
    <source>
        <dbReference type="ARBA" id="ARBA00022448"/>
    </source>
</evidence>
<feature type="compositionally biased region" description="Basic and acidic residues" evidence="9">
    <location>
        <begin position="751"/>
        <end position="762"/>
    </location>
</feature>
<protein>
    <recommendedName>
        <fullName evidence="8">Ion-translocating oxidoreductase complex subunit C</fullName>
        <ecNumber evidence="8">7.-.-.-</ecNumber>
    </recommendedName>
    <alternativeName>
        <fullName evidence="8">Rnf electron transport complex subunit C</fullName>
    </alternativeName>
</protein>
<evidence type="ECO:0000256" key="9">
    <source>
        <dbReference type="SAM" id="MobiDB-lite"/>
    </source>
</evidence>
<keyword evidence="8" id="KW-1003">Cell membrane</keyword>
<dbReference type="Pfam" id="PF01512">
    <property type="entry name" value="Complex1_51K"/>
    <property type="match status" value="1"/>
</dbReference>
<dbReference type="GO" id="GO:0005886">
    <property type="term" value="C:plasma membrane"/>
    <property type="evidence" value="ECO:0007669"/>
    <property type="project" value="UniProtKB-SubCell"/>
</dbReference>
<dbReference type="SUPFAM" id="SSF142019">
    <property type="entry name" value="Nqo1 FMN-binding domain-like"/>
    <property type="match status" value="1"/>
</dbReference>
<dbReference type="InterPro" id="IPR017896">
    <property type="entry name" value="4Fe4S_Fe-S-bd"/>
</dbReference>
<keyword evidence="1 8" id="KW-0813">Transport</keyword>
<dbReference type="EC" id="7.-.-.-" evidence="8"/>
<evidence type="ECO:0000256" key="7">
    <source>
        <dbReference type="ARBA" id="ARBA00023014"/>
    </source>
</evidence>
<keyword evidence="6 8" id="KW-0408">Iron</keyword>
<feature type="compositionally biased region" description="Polar residues" evidence="9">
    <location>
        <begin position="687"/>
        <end position="697"/>
    </location>
</feature>
<keyword evidence="8" id="KW-0472">Membrane</keyword>
<comment type="subunit">
    <text evidence="8">The complex is composed of six subunits: RnfA, RnfB, RnfC, RnfD, RnfE and RnfG.</text>
</comment>
<feature type="binding site" evidence="8">
    <location>
        <position position="378"/>
    </location>
    <ligand>
        <name>[4Fe-4S] cluster</name>
        <dbReference type="ChEBI" id="CHEBI:49883"/>
        <label>1</label>
    </ligand>
</feature>
<dbReference type="Proteomes" id="UP001165393">
    <property type="component" value="Unassembled WGS sequence"/>
</dbReference>
<dbReference type="GO" id="GO:0009055">
    <property type="term" value="F:electron transfer activity"/>
    <property type="evidence" value="ECO:0007669"/>
    <property type="project" value="InterPro"/>
</dbReference>
<keyword evidence="8" id="KW-1278">Translocase</keyword>
<evidence type="ECO:0000259" key="10">
    <source>
        <dbReference type="PROSITE" id="PS51379"/>
    </source>
</evidence>
<feature type="domain" description="4Fe-4S ferredoxin-type" evidence="10">
    <location>
        <begin position="405"/>
        <end position="434"/>
    </location>
</feature>
<gene>
    <name evidence="11" type="primary">rsxC</name>
    <name evidence="8" type="synonym">rnfC</name>
    <name evidence="11" type="ORF">NAF29_14255</name>
</gene>
<keyword evidence="2 8" id="KW-0004">4Fe-4S</keyword>
<feature type="binding site" evidence="8">
    <location>
        <position position="385"/>
    </location>
    <ligand>
        <name>[4Fe-4S] cluster</name>
        <dbReference type="ChEBI" id="CHEBI:49883"/>
        <label>2</label>
    </ligand>
</feature>
<feature type="compositionally biased region" description="Low complexity" evidence="9">
    <location>
        <begin position="618"/>
        <end position="639"/>
    </location>
</feature>
<dbReference type="InterPro" id="IPR037225">
    <property type="entry name" value="Nuo51_FMN-bd_sf"/>
</dbReference>
<dbReference type="EMBL" id="JAMQGP010000007">
    <property type="protein sequence ID" value="MCM2680816.1"/>
    <property type="molecule type" value="Genomic_DNA"/>
</dbReference>
<dbReference type="AlphaFoldDB" id="A0AA42B925"/>
<feature type="binding site" evidence="8">
    <location>
        <position position="414"/>
    </location>
    <ligand>
        <name>[4Fe-4S] cluster</name>
        <dbReference type="ChEBI" id="CHEBI:49883"/>
        <label>2</label>
    </ligand>
</feature>
<keyword evidence="12" id="KW-1185">Reference proteome</keyword>
<sequence>MINETELLVNGKLWDYPGGVHPQTHKKQSSKLPIQSAWLPEQIIVPVRQHIGQSGMLSVNVGDRVLKGQALTTPSHGMAVPVHAPTSGTIERISKEATNHPSGIAEKSIVITPDGLDEWCELHPLTQAERADNNAVLGAIRHAGIAGLGGAGFPTEIKLSPRAKVKLLLVNGAECEPYITADDTLMQAHANAVIEGCQIMTDLLAQPPVVIAIEDDKPLAIEALKQACAQLDNFKVIAIPTKYPSGGEKQLIQIVTGKEVPTRGLPSDLGIVVQNVGTAFAVQRAVTDGVPLIERVVTITGQRVSTPANHWVLLGTPIDSLLAHHDIDSAQRVIVGGPMMGYELPKAHAPVTKTTNCLIVPGKNELPHPDDEMPCIRCGQCADACPVSLLPQQLHWYSQANDHEKLNEHNLFDCIECGACAYVCPSTIPLVLEYRQSKSQIRSAREEALKSERAKQRFNARNERLEREKQARAEKHRLAAEARLKAAKEREQQATQGATADKADSKSAVVAAALARAKAKKQQVTTTPVDATGGQVVPDNSEVAKEREKRKELARARKAQKAQSGAAKNAPSSANEQSSAVAAAVARAKAKRLAQQQQADGSDVDSVPQNTTAPNDKASAVAAAVARAKAKRLAQQQQTDDSDADSAPQNTPATNDKASAVAAAVARAKAKRLAQQQQTDESDADSAPQNTLATNDKASAVAAAVARAKAKRLAQQQQTDESDADSAPQNTPATNDKAAKVAAAVAKAKAKREQQQKDEDAT</sequence>
<feature type="binding site" evidence="8">
    <location>
        <position position="417"/>
    </location>
    <ligand>
        <name>[4Fe-4S] cluster</name>
        <dbReference type="ChEBI" id="CHEBI:49883"/>
        <label>2</label>
    </ligand>
</feature>
<evidence type="ECO:0000256" key="6">
    <source>
        <dbReference type="ARBA" id="ARBA00023004"/>
    </source>
</evidence>
<dbReference type="InterPro" id="IPR026902">
    <property type="entry name" value="RnfC_N"/>
</dbReference>
<feature type="binding site" evidence="8">
    <location>
        <position position="375"/>
    </location>
    <ligand>
        <name>[4Fe-4S] cluster</name>
        <dbReference type="ChEBI" id="CHEBI:49883"/>
        <label>1</label>
    </ligand>
</feature>
<feature type="compositionally biased region" description="Low complexity" evidence="9">
    <location>
        <begin position="506"/>
        <end position="516"/>
    </location>
</feature>
<evidence type="ECO:0000313" key="11">
    <source>
        <dbReference type="EMBL" id="MCM2680816.1"/>
    </source>
</evidence>
<comment type="similarity">
    <text evidence="8">Belongs to the 4Fe4S bacterial-type ferredoxin family. RnfC subfamily.</text>
</comment>
<keyword evidence="5 8" id="KW-0249">Electron transport</keyword>
<name>A0AA42B925_9GAMM</name>
<dbReference type="Pfam" id="PF13375">
    <property type="entry name" value="RnfC_N"/>
    <property type="match status" value="1"/>
</dbReference>
<dbReference type="PANTHER" id="PTHR43034">
    <property type="entry name" value="ION-TRANSLOCATING OXIDOREDUCTASE COMPLEX SUBUNIT C"/>
    <property type="match status" value="1"/>
</dbReference>
<feature type="compositionally biased region" description="Basic and acidic residues" evidence="9">
    <location>
        <begin position="447"/>
        <end position="492"/>
    </location>
</feature>
<feature type="binding site" evidence="8">
    <location>
        <position position="420"/>
    </location>
    <ligand>
        <name>[4Fe-4S] cluster</name>
        <dbReference type="ChEBI" id="CHEBI:49883"/>
        <label>2</label>
    </ligand>
</feature>
<feature type="compositionally biased region" description="Low complexity" evidence="9">
    <location>
        <begin position="698"/>
        <end position="718"/>
    </location>
</feature>
<dbReference type="Gene3D" id="3.40.50.11540">
    <property type="entry name" value="NADH-ubiquinone oxidoreductase 51kDa subunit"/>
    <property type="match status" value="1"/>
</dbReference>
<feature type="region of interest" description="Disordered" evidence="9">
    <location>
        <begin position="447"/>
        <end position="762"/>
    </location>
</feature>
<evidence type="ECO:0000313" key="12">
    <source>
        <dbReference type="Proteomes" id="UP001165393"/>
    </source>
</evidence>
<dbReference type="PANTHER" id="PTHR43034:SF2">
    <property type="entry name" value="ION-TRANSLOCATING OXIDOREDUCTASE COMPLEX SUBUNIT C"/>
    <property type="match status" value="1"/>
</dbReference>
<evidence type="ECO:0000256" key="5">
    <source>
        <dbReference type="ARBA" id="ARBA00022982"/>
    </source>
</evidence>
<keyword evidence="3 8" id="KW-0479">Metal-binding</keyword>
<comment type="cofactor">
    <cofactor evidence="8">
        <name>[4Fe-4S] cluster</name>
        <dbReference type="ChEBI" id="CHEBI:49883"/>
    </cofactor>
    <text evidence="8">Binds 2 [4Fe-4S] clusters per subunit.</text>
</comment>
<feature type="compositionally biased region" description="Low complexity" evidence="9">
    <location>
        <begin position="658"/>
        <end position="678"/>
    </location>
</feature>
<evidence type="ECO:0000256" key="3">
    <source>
        <dbReference type="ARBA" id="ARBA00022723"/>
    </source>
</evidence>
<accession>A0AA42B925</accession>
<dbReference type="Pfam" id="PF12838">
    <property type="entry name" value="Fer4_7"/>
    <property type="match status" value="1"/>
</dbReference>
<proteinExistence type="inferred from homology"/>
<evidence type="ECO:0000256" key="2">
    <source>
        <dbReference type="ARBA" id="ARBA00022485"/>
    </source>
</evidence>
<feature type="binding site" evidence="8">
    <location>
        <position position="424"/>
    </location>
    <ligand>
        <name>[4Fe-4S] cluster</name>
        <dbReference type="ChEBI" id="CHEBI:49883"/>
        <label>1</label>
    </ligand>
</feature>
<dbReference type="PROSITE" id="PS51379">
    <property type="entry name" value="4FE4S_FER_2"/>
    <property type="match status" value="2"/>
</dbReference>
<dbReference type="InterPro" id="IPR017900">
    <property type="entry name" value="4Fe4S_Fe_S_CS"/>
</dbReference>
<feature type="compositionally biased region" description="Basic and acidic residues" evidence="9">
    <location>
        <begin position="542"/>
        <end position="555"/>
    </location>
</feature>
<dbReference type="SUPFAM" id="SSF46548">
    <property type="entry name" value="alpha-helical ferredoxin"/>
    <property type="match status" value="1"/>
</dbReference>
<comment type="caution">
    <text evidence="11">The sequence shown here is derived from an EMBL/GenBank/DDBJ whole genome shotgun (WGS) entry which is preliminary data.</text>
</comment>
<dbReference type="GO" id="GO:0022900">
    <property type="term" value="P:electron transport chain"/>
    <property type="evidence" value="ECO:0007669"/>
    <property type="project" value="UniProtKB-UniRule"/>
</dbReference>
<dbReference type="PROSITE" id="PS00198">
    <property type="entry name" value="4FE4S_FER_1"/>
    <property type="match status" value="1"/>
</dbReference>
<dbReference type="GO" id="GO:0046872">
    <property type="term" value="F:metal ion binding"/>
    <property type="evidence" value="ECO:0007669"/>
    <property type="project" value="UniProtKB-KW"/>
</dbReference>
<feature type="domain" description="4Fe-4S ferredoxin-type" evidence="10">
    <location>
        <begin position="365"/>
        <end position="395"/>
    </location>
</feature>
<dbReference type="InterPro" id="IPR010208">
    <property type="entry name" value="Ion_transpt_RnfC/RsxC"/>
</dbReference>
<dbReference type="InterPro" id="IPR011538">
    <property type="entry name" value="Nuo51_FMN-bd"/>
</dbReference>
<feature type="binding site" evidence="8">
    <location>
        <position position="381"/>
    </location>
    <ligand>
        <name>[4Fe-4S] cluster</name>
        <dbReference type="ChEBI" id="CHEBI:49883"/>
        <label>1</label>
    </ligand>
</feature>
<keyword evidence="8" id="KW-0997">Cell inner membrane</keyword>
<evidence type="ECO:0000256" key="4">
    <source>
        <dbReference type="ARBA" id="ARBA00022737"/>
    </source>
</evidence>
<keyword evidence="4 8" id="KW-0677">Repeat</keyword>
<dbReference type="HAMAP" id="MF_00461">
    <property type="entry name" value="RsxC_RnfC"/>
    <property type="match status" value="1"/>
</dbReference>
<dbReference type="NCBIfam" id="TIGR01945">
    <property type="entry name" value="rnfC"/>
    <property type="match status" value="1"/>
</dbReference>
<dbReference type="GO" id="GO:0051539">
    <property type="term" value="F:4 iron, 4 sulfur cluster binding"/>
    <property type="evidence" value="ECO:0007669"/>
    <property type="project" value="UniProtKB-KW"/>
</dbReference>
<dbReference type="RefSeq" id="WP_251262294.1">
    <property type="nucleotide sequence ID" value="NZ_JAMQGP010000007.1"/>
</dbReference>
<reference evidence="11 12" key="1">
    <citation type="journal article" date="2013" name="Antonie Van Leeuwenhoek">
        <title>Echinimonas agarilytica gen. nov., sp. nov., a new gammaproteobacterium isolated from the sea urchin Strongylocentrotus intermedius.</title>
        <authorList>
            <person name="Nedashkovskaya O.I."/>
            <person name="Stenkova A.M."/>
            <person name="Zhukova N.V."/>
            <person name="Van Trappen S."/>
            <person name="Lee J.S."/>
            <person name="Kim S.B."/>
        </authorList>
    </citation>
    <scope>NUCLEOTIDE SEQUENCE [LARGE SCALE GENOMIC DNA]</scope>
    <source>
        <strain evidence="11 12">KMM 6351</strain>
    </source>
</reference>
<feature type="compositionally biased region" description="Low complexity" evidence="9">
    <location>
        <begin position="561"/>
        <end position="570"/>
    </location>
</feature>
<comment type="function">
    <text evidence="8">Part of a membrane-bound complex that couples electron transfer with translocation of ions across the membrane.</text>
</comment>
<organism evidence="11 12">
    <name type="scientific">Echinimonas agarilytica</name>
    <dbReference type="NCBI Taxonomy" id="1215918"/>
    <lineage>
        <taxon>Bacteria</taxon>
        <taxon>Pseudomonadati</taxon>
        <taxon>Pseudomonadota</taxon>
        <taxon>Gammaproteobacteria</taxon>
        <taxon>Alteromonadales</taxon>
        <taxon>Echinimonadaceae</taxon>
        <taxon>Echinimonas</taxon>
    </lineage>
</organism>
<comment type="subcellular location">
    <subcellularLocation>
        <location evidence="8">Cell inner membrane</location>
        <topology evidence="8">Peripheral membrane protein</topology>
    </subcellularLocation>
</comment>
<keyword evidence="7 8" id="KW-0411">Iron-sulfur</keyword>
<feature type="compositionally biased region" description="Low complexity" evidence="9">
    <location>
        <begin position="577"/>
        <end position="599"/>
    </location>
</feature>